<gene>
    <name evidence="3" type="ORF">CALVIDRAFT_87333</name>
</gene>
<feature type="transmembrane region" description="Helical" evidence="2">
    <location>
        <begin position="175"/>
        <end position="196"/>
    </location>
</feature>
<evidence type="ECO:0000313" key="3">
    <source>
        <dbReference type="EMBL" id="KZO97390.1"/>
    </source>
</evidence>
<feature type="compositionally biased region" description="Pro residues" evidence="1">
    <location>
        <begin position="23"/>
        <end position="36"/>
    </location>
</feature>
<dbReference type="EMBL" id="KV417280">
    <property type="protein sequence ID" value="KZO97390.1"/>
    <property type="molecule type" value="Genomic_DNA"/>
</dbReference>
<feature type="transmembrane region" description="Helical" evidence="2">
    <location>
        <begin position="152"/>
        <end position="169"/>
    </location>
</feature>
<feature type="region of interest" description="Disordered" evidence="1">
    <location>
        <begin position="1"/>
        <end position="85"/>
    </location>
</feature>
<sequence length="216" mass="23853">MAYPDRYWRPASNMAPSEFYPDAPLPGPPPVPPKPPSHVHSNVAWRPPSRTYHEEASIAERAYVPQAPPPPQESRTMATARRRHPYPGGRYLTPREEMGYATAASASGPPPVPEKDALVESTHAAAAWRRTQAEMREEGAGSGLRYLVLRTWLNALLLVVPFAWLAHFLGWNDRIVFALCFVGIVPLQIVLDFLGAQLTLQWGKTMGGLIAVTIGK</sequence>
<dbReference type="AlphaFoldDB" id="A0A167N6D4"/>
<keyword evidence="2" id="KW-0472">Membrane</keyword>
<proteinExistence type="predicted"/>
<reference evidence="3 4" key="1">
    <citation type="journal article" date="2016" name="Mol. Biol. Evol.">
        <title>Comparative Genomics of Early-Diverging Mushroom-Forming Fungi Provides Insights into the Origins of Lignocellulose Decay Capabilities.</title>
        <authorList>
            <person name="Nagy L.G."/>
            <person name="Riley R."/>
            <person name="Tritt A."/>
            <person name="Adam C."/>
            <person name="Daum C."/>
            <person name="Floudas D."/>
            <person name="Sun H."/>
            <person name="Yadav J.S."/>
            <person name="Pangilinan J."/>
            <person name="Larsson K.H."/>
            <person name="Matsuura K."/>
            <person name="Barry K."/>
            <person name="Labutti K."/>
            <person name="Kuo R."/>
            <person name="Ohm R.A."/>
            <person name="Bhattacharya S.S."/>
            <person name="Shirouzu T."/>
            <person name="Yoshinaga Y."/>
            <person name="Martin F.M."/>
            <person name="Grigoriev I.V."/>
            <person name="Hibbett D.S."/>
        </authorList>
    </citation>
    <scope>NUCLEOTIDE SEQUENCE [LARGE SCALE GENOMIC DNA]</scope>
    <source>
        <strain evidence="3 4">TUFC12733</strain>
    </source>
</reference>
<keyword evidence="2" id="KW-0812">Transmembrane</keyword>
<accession>A0A167N6D4</accession>
<keyword evidence="2" id="KW-1133">Transmembrane helix</keyword>
<keyword evidence="4" id="KW-1185">Reference proteome</keyword>
<dbReference type="OrthoDB" id="1699231at2759"/>
<protein>
    <submittedName>
        <fullName evidence="3">Uncharacterized protein</fullName>
    </submittedName>
</protein>
<evidence type="ECO:0000313" key="4">
    <source>
        <dbReference type="Proteomes" id="UP000076738"/>
    </source>
</evidence>
<dbReference type="Proteomes" id="UP000076738">
    <property type="component" value="Unassembled WGS sequence"/>
</dbReference>
<evidence type="ECO:0000256" key="1">
    <source>
        <dbReference type="SAM" id="MobiDB-lite"/>
    </source>
</evidence>
<evidence type="ECO:0000256" key="2">
    <source>
        <dbReference type="SAM" id="Phobius"/>
    </source>
</evidence>
<name>A0A167N6D4_CALVF</name>
<organism evidence="3 4">
    <name type="scientific">Calocera viscosa (strain TUFC12733)</name>
    <dbReference type="NCBI Taxonomy" id="1330018"/>
    <lineage>
        <taxon>Eukaryota</taxon>
        <taxon>Fungi</taxon>
        <taxon>Dikarya</taxon>
        <taxon>Basidiomycota</taxon>
        <taxon>Agaricomycotina</taxon>
        <taxon>Dacrymycetes</taxon>
        <taxon>Dacrymycetales</taxon>
        <taxon>Dacrymycetaceae</taxon>
        <taxon>Calocera</taxon>
    </lineage>
</organism>